<dbReference type="RefSeq" id="WP_189992960.1">
    <property type="nucleotide sequence ID" value="NZ_BMZS01000010.1"/>
</dbReference>
<reference evidence="1" key="2">
    <citation type="submission" date="2020-09" db="EMBL/GenBank/DDBJ databases">
        <authorList>
            <person name="Sun Q."/>
            <person name="Kim S."/>
        </authorList>
    </citation>
    <scope>NUCLEOTIDE SEQUENCE</scope>
    <source>
        <strain evidence="1">KCTC 42651</strain>
    </source>
</reference>
<dbReference type="AlphaFoldDB" id="A0A918XUU1"/>
<dbReference type="EMBL" id="BMZS01000010">
    <property type="protein sequence ID" value="GHD57966.1"/>
    <property type="molecule type" value="Genomic_DNA"/>
</dbReference>
<proteinExistence type="predicted"/>
<dbReference type="Proteomes" id="UP000630353">
    <property type="component" value="Unassembled WGS sequence"/>
</dbReference>
<sequence length="91" mass="9946">MGTVIPFPRRRTASAFGPDDRAALDRLVARLRPSGAVRWEIEERAGHARAYVLGAEDETLLIVAKSTVGITVNSGFAHELLWRGDRLAGYA</sequence>
<gene>
    <name evidence="1" type="ORF">GCM10017083_40120</name>
</gene>
<keyword evidence="2" id="KW-1185">Reference proteome</keyword>
<reference evidence="1" key="1">
    <citation type="journal article" date="2014" name="Int. J. Syst. Evol. Microbiol.">
        <title>Complete genome sequence of Corynebacterium casei LMG S-19264T (=DSM 44701T), isolated from a smear-ripened cheese.</title>
        <authorList>
            <consortium name="US DOE Joint Genome Institute (JGI-PGF)"/>
            <person name="Walter F."/>
            <person name="Albersmeier A."/>
            <person name="Kalinowski J."/>
            <person name="Ruckert C."/>
        </authorList>
    </citation>
    <scope>NUCLEOTIDE SEQUENCE</scope>
    <source>
        <strain evidence="1">KCTC 42651</strain>
    </source>
</reference>
<organism evidence="1 2">
    <name type="scientific">Thalassobaculum fulvum</name>
    <dbReference type="NCBI Taxonomy" id="1633335"/>
    <lineage>
        <taxon>Bacteria</taxon>
        <taxon>Pseudomonadati</taxon>
        <taxon>Pseudomonadota</taxon>
        <taxon>Alphaproteobacteria</taxon>
        <taxon>Rhodospirillales</taxon>
        <taxon>Thalassobaculaceae</taxon>
        <taxon>Thalassobaculum</taxon>
    </lineage>
</organism>
<evidence type="ECO:0000313" key="1">
    <source>
        <dbReference type="EMBL" id="GHD57966.1"/>
    </source>
</evidence>
<comment type="caution">
    <text evidence="1">The sequence shown here is derived from an EMBL/GenBank/DDBJ whole genome shotgun (WGS) entry which is preliminary data.</text>
</comment>
<accession>A0A918XUU1</accession>
<name>A0A918XUU1_9PROT</name>
<evidence type="ECO:0000313" key="2">
    <source>
        <dbReference type="Proteomes" id="UP000630353"/>
    </source>
</evidence>
<protein>
    <submittedName>
        <fullName evidence="1">Uncharacterized protein</fullName>
    </submittedName>
</protein>